<dbReference type="InterPro" id="IPR022231">
    <property type="entry name" value="DUF3757"/>
</dbReference>
<accession>A0AAX3IC46</accession>
<evidence type="ECO:0000313" key="5">
    <source>
        <dbReference type="Proteomes" id="UP000648914"/>
    </source>
</evidence>
<reference evidence="3 4" key="1">
    <citation type="submission" date="2019-05" db="EMBL/GenBank/DDBJ databases">
        <authorList>
            <consortium name="Pathogen Informatics"/>
        </authorList>
    </citation>
    <scope>NUCLEOTIDE SEQUENCE [LARGE SCALE GENOMIC DNA]</scope>
    <source>
        <strain evidence="3 4">NCTC10696</strain>
    </source>
</reference>
<dbReference type="GeneID" id="61829467"/>
<dbReference type="EMBL" id="JAEILG010000008">
    <property type="protein sequence ID" value="MBI6563372.1"/>
    <property type="molecule type" value="Genomic_DNA"/>
</dbReference>
<gene>
    <name evidence="3" type="ORF">NCTC10696_04256</name>
    <name evidence="2" type="ORF">YA0852_04475</name>
</gene>
<dbReference type="EMBL" id="LR590482">
    <property type="protein sequence ID" value="VTR03267.1"/>
    <property type="molecule type" value="Genomic_DNA"/>
</dbReference>
<keyword evidence="5" id="KW-1185">Reference proteome</keyword>
<keyword evidence="1" id="KW-0732">Signal</keyword>
<dbReference type="Pfam" id="PF12582">
    <property type="entry name" value="DUF3757"/>
    <property type="match status" value="1"/>
</dbReference>
<proteinExistence type="predicted"/>
<feature type="signal peptide" evidence="1">
    <location>
        <begin position="1"/>
        <end position="19"/>
    </location>
</feature>
<evidence type="ECO:0000313" key="4">
    <source>
        <dbReference type="Proteomes" id="UP000306562"/>
    </source>
</evidence>
<evidence type="ECO:0000313" key="3">
    <source>
        <dbReference type="EMBL" id="VTR03267.1"/>
    </source>
</evidence>
<dbReference type="AlphaFoldDB" id="A0AAX3IC46"/>
<evidence type="ECO:0000256" key="1">
    <source>
        <dbReference type="SAM" id="SignalP"/>
    </source>
</evidence>
<dbReference type="Proteomes" id="UP000306562">
    <property type="component" value="Chromosome"/>
</dbReference>
<dbReference type="Proteomes" id="UP000648914">
    <property type="component" value="Unassembled WGS sequence"/>
</dbReference>
<dbReference type="RefSeq" id="WP_057022017.1">
    <property type="nucleotide sequence ID" value="NZ_CBCSGQ010000004.1"/>
</dbReference>
<protein>
    <submittedName>
        <fullName evidence="2">DUF3757 domain-containing protein</fullName>
    </submittedName>
    <submittedName>
        <fullName evidence="3">Protein of uncharacterized function (DUF3757)</fullName>
    </submittedName>
</protein>
<evidence type="ECO:0000313" key="2">
    <source>
        <dbReference type="EMBL" id="MBI6563372.1"/>
    </source>
</evidence>
<name>A0AAX3IC46_9PSED</name>
<feature type="chain" id="PRO_5043735449" evidence="1">
    <location>
        <begin position="20"/>
        <end position="144"/>
    </location>
</feature>
<sequence>MFKQLMCLLLLMISVAAQARAEQGCPYPLMIKQVDGHFEVVDKNVLWQSQKVESRDFIDLFIGAVFTPSKGQERQSGYMDRCVYRSGKGDVVTLRPSPLGMPTSMSLTDTLYWRLDTDLFGLPVYLCEERQPDNCAFKVTGKKP</sequence>
<reference evidence="2 5" key="2">
    <citation type="submission" date="2020-12" db="EMBL/GenBank/DDBJ databases">
        <title>Comparative genomic insights into the epidemiology and virulence of plant pathogenic Pseudomonads from Turkey.</title>
        <authorList>
            <person name="Dillon M."/>
            <person name="Ruiz-Bedoya T."/>
            <person name="Bendalovic-Torma C."/>
            <person name="Guttman K.M."/>
            <person name="Kwak H."/>
            <person name="Middleton M.A."/>
            <person name="Wang P.W."/>
            <person name="Horuz S."/>
            <person name="Aysan Y."/>
            <person name="Guttman D.S."/>
        </authorList>
    </citation>
    <scope>NUCLEOTIDE SEQUENCE [LARGE SCALE GENOMIC DNA]</scope>
    <source>
        <strain evidence="2 5">S5_IA_2b</strain>
    </source>
</reference>
<organism evidence="3 4">
    <name type="scientific">Pseudomonas synxantha</name>
    <dbReference type="NCBI Taxonomy" id="47883"/>
    <lineage>
        <taxon>Bacteria</taxon>
        <taxon>Pseudomonadati</taxon>
        <taxon>Pseudomonadota</taxon>
        <taxon>Gammaproteobacteria</taxon>
        <taxon>Pseudomonadales</taxon>
        <taxon>Pseudomonadaceae</taxon>
        <taxon>Pseudomonas</taxon>
    </lineage>
</organism>